<dbReference type="Proteomes" id="UP001219355">
    <property type="component" value="Chromosome 4"/>
</dbReference>
<evidence type="ECO:0000256" key="1">
    <source>
        <dbReference type="SAM" id="MobiDB-lite"/>
    </source>
</evidence>
<evidence type="ECO:0000313" key="2">
    <source>
        <dbReference type="EMBL" id="WEW60917.1"/>
    </source>
</evidence>
<dbReference type="InterPro" id="IPR018606">
    <property type="entry name" value="Arb1"/>
</dbReference>
<feature type="region of interest" description="Disordered" evidence="1">
    <location>
        <begin position="471"/>
        <end position="492"/>
    </location>
</feature>
<dbReference type="Pfam" id="PF09692">
    <property type="entry name" value="Arb1"/>
    <property type="match status" value="1"/>
</dbReference>
<keyword evidence="3" id="KW-1185">Reference proteome</keyword>
<dbReference type="AlphaFoldDB" id="A0AAF0DLP4"/>
<proteinExistence type="predicted"/>
<feature type="compositionally biased region" description="Acidic residues" evidence="1">
    <location>
        <begin position="475"/>
        <end position="486"/>
    </location>
</feature>
<dbReference type="GO" id="GO:0033167">
    <property type="term" value="C:ARC complex"/>
    <property type="evidence" value="ECO:0007669"/>
    <property type="project" value="InterPro"/>
</dbReference>
<feature type="compositionally biased region" description="Basic and acidic residues" evidence="1">
    <location>
        <begin position="26"/>
        <end position="36"/>
    </location>
</feature>
<evidence type="ECO:0000313" key="3">
    <source>
        <dbReference type="Proteomes" id="UP001219355"/>
    </source>
</evidence>
<reference evidence="2" key="1">
    <citation type="submission" date="2023-03" db="EMBL/GenBank/DDBJ databases">
        <title>Emydomyces testavorans Genome Sequence.</title>
        <authorList>
            <person name="Hoyer L."/>
        </authorList>
    </citation>
    <scope>NUCLEOTIDE SEQUENCE</scope>
    <source>
        <strain evidence="2">16-2883</strain>
    </source>
</reference>
<feature type="compositionally biased region" description="Polar residues" evidence="1">
    <location>
        <begin position="1"/>
        <end position="10"/>
    </location>
</feature>
<dbReference type="EMBL" id="CP120630">
    <property type="protein sequence ID" value="WEW60917.1"/>
    <property type="molecule type" value="Genomic_DNA"/>
</dbReference>
<organism evidence="2 3">
    <name type="scientific">Emydomyces testavorans</name>
    <dbReference type="NCBI Taxonomy" id="2070801"/>
    <lineage>
        <taxon>Eukaryota</taxon>
        <taxon>Fungi</taxon>
        <taxon>Dikarya</taxon>
        <taxon>Ascomycota</taxon>
        <taxon>Pezizomycotina</taxon>
        <taxon>Eurotiomycetes</taxon>
        <taxon>Eurotiomycetidae</taxon>
        <taxon>Onygenales</taxon>
        <taxon>Nannizziopsiaceae</taxon>
        <taxon>Emydomyces</taxon>
    </lineage>
</organism>
<dbReference type="GO" id="GO:0031047">
    <property type="term" value="P:regulatory ncRNA-mediated gene silencing"/>
    <property type="evidence" value="ECO:0007669"/>
    <property type="project" value="InterPro"/>
</dbReference>
<gene>
    <name evidence="2" type="ORF">PRK78_006405</name>
</gene>
<protein>
    <recommendedName>
        <fullName evidence="4">Argonaute complex, subunit Arb1</fullName>
    </recommendedName>
</protein>
<name>A0AAF0DLP4_9EURO</name>
<accession>A0AAF0DLP4</accession>
<sequence length="492" mass="55506">MASQALSDQPFTEKASSVAAPPTIDLPHRPKVESKKHTSVSAADVGNKSESENDAAQEENAVALNEIVKMKKKKKKKGAKPKKKPSGFEEYYVDAPMTPEEYEAEKKLYDVRLETAIQRYEAKRRMNSERRDVFLKYLSYGGVKVGPKMFEGNDLKDLQRLDSEEIVTATAQTSIPEDRTDWDVDFETVAKGFFSCVIQQFIGLDTEQDVDLVTSTVKNFFNYILYHDVCPEYKENITAARTICDKAKDQLWKIQQANATAPGDFNMACSTLFGGSYFGAYTGDQEWSKDMESAGMSETTARKVVRFGLAGAGTHEQAVRFCTLANENKLTAKLVHEDGFEILAITPASPEIKDFYHTHAPDLKPLGKLRARAWRNPELPGADLPRGESPKYVTQDRAGNPAEYEFFVEDKFLQFYFVGMKIDAHVRELNCGVHYFDTVLAMYCAFHTVLPNESMIGWKEPRDIRPDHLCWEPREDADENVDETAADAEKVE</sequence>
<evidence type="ECO:0008006" key="4">
    <source>
        <dbReference type="Google" id="ProtNLM"/>
    </source>
</evidence>
<feature type="region of interest" description="Disordered" evidence="1">
    <location>
        <begin position="1"/>
        <end position="59"/>
    </location>
</feature>